<proteinExistence type="predicted"/>
<gene>
    <name evidence="1" type="ORF">WA026_016993</name>
</gene>
<evidence type="ECO:0000313" key="2">
    <source>
        <dbReference type="Proteomes" id="UP001431783"/>
    </source>
</evidence>
<evidence type="ECO:0000313" key="1">
    <source>
        <dbReference type="EMBL" id="KAK9877251.1"/>
    </source>
</evidence>
<name>A0AAW1U963_9CUCU</name>
<organism evidence="1 2">
    <name type="scientific">Henosepilachna vigintioctopunctata</name>
    <dbReference type="NCBI Taxonomy" id="420089"/>
    <lineage>
        <taxon>Eukaryota</taxon>
        <taxon>Metazoa</taxon>
        <taxon>Ecdysozoa</taxon>
        <taxon>Arthropoda</taxon>
        <taxon>Hexapoda</taxon>
        <taxon>Insecta</taxon>
        <taxon>Pterygota</taxon>
        <taxon>Neoptera</taxon>
        <taxon>Endopterygota</taxon>
        <taxon>Coleoptera</taxon>
        <taxon>Polyphaga</taxon>
        <taxon>Cucujiformia</taxon>
        <taxon>Coccinelloidea</taxon>
        <taxon>Coccinellidae</taxon>
        <taxon>Epilachninae</taxon>
        <taxon>Epilachnini</taxon>
        <taxon>Henosepilachna</taxon>
    </lineage>
</organism>
<sequence length="245" mass="28357">MSSYKTLWLSLIDKYKYLLDAFPLEVDRIHNVDILIEVVNRYIRQYSFLLKSVIGYMDFFDVDDIMQDAWWGSAIVSSIRIGGVPSLRSQSNPIISFDKRRKQFHIRLPIRLESININAKYTASVIGIPLTGKIEGRMDKVDVDIHIEIDLIRRCSKLKGVDNLSLGKLTLTFRDPPCIDGILNTMINPMEYLDKENILIAIKDGLKIVIETIDKILKVLVKLGKLQSLLNDTQLEQRRFFNRWT</sequence>
<dbReference type="AlphaFoldDB" id="A0AAW1U963"/>
<comment type="caution">
    <text evidence="1">The sequence shown here is derived from an EMBL/GenBank/DDBJ whole genome shotgun (WGS) entry which is preliminary data.</text>
</comment>
<dbReference type="Proteomes" id="UP001431783">
    <property type="component" value="Unassembled WGS sequence"/>
</dbReference>
<protein>
    <submittedName>
        <fullName evidence="1">Uncharacterized protein</fullName>
    </submittedName>
</protein>
<dbReference type="EMBL" id="JARQZJ010000040">
    <property type="protein sequence ID" value="KAK9877251.1"/>
    <property type="molecule type" value="Genomic_DNA"/>
</dbReference>
<keyword evidence="2" id="KW-1185">Reference proteome</keyword>
<accession>A0AAW1U963</accession>
<reference evidence="1 2" key="1">
    <citation type="submission" date="2023-03" db="EMBL/GenBank/DDBJ databases">
        <title>Genome insight into feeding habits of ladybird beetles.</title>
        <authorList>
            <person name="Li H.-S."/>
            <person name="Huang Y.-H."/>
            <person name="Pang H."/>
        </authorList>
    </citation>
    <scope>NUCLEOTIDE SEQUENCE [LARGE SCALE GENOMIC DNA]</scope>
    <source>
        <strain evidence="1">SYSU_2023b</strain>
        <tissue evidence="1">Whole body</tissue>
    </source>
</reference>